<reference evidence="1" key="1">
    <citation type="journal article" date="2015" name="Nature">
        <title>Complex archaea that bridge the gap between prokaryotes and eukaryotes.</title>
        <authorList>
            <person name="Spang A."/>
            <person name="Saw J.H."/>
            <person name="Jorgensen S.L."/>
            <person name="Zaremba-Niedzwiedzka K."/>
            <person name="Martijn J."/>
            <person name="Lind A.E."/>
            <person name="van Eijk R."/>
            <person name="Schleper C."/>
            <person name="Guy L."/>
            <person name="Ettema T.J."/>
        </authorList>
    </citation>
    <scope>NUCLEOTIDE SEQUENCE</scope>
</reference>
<dbReference type="InterPro" id="IPR038666">
    <property type="entry name" value="SSP1_head-tail_sf"/>
</dbReference>
<sequence length="115" mass="13155">MPTIPVNMLTDRCTIQRWTKASAGSDGKGIWSFVELATNVPCKQYGYNRGTERFSNRQGAVDLPQFDFRPSQDITEKDRIVWESRDYNVTSILRVTARGVTHHFQVFVTIVEDNA</sequence>
<dbReference type="EMBL" id="LAZR01023313">
    <property type="protein sequence ID" value="KKL78931.1"/>
    <property type="molecule type" value="Genomic_DNA"/>
</dbReference>
<dbReference type="AlphaFoldDB" id="A0A0F9FKD1"/>
<protein>
    <recommendedName>
        <fullName evidence="2">Head-tail adaptor protein</fullName>
    </recommendedName>
</protein>
<name>A0A0F9FKD1_9ZZZZ</name>
<evidence type="ECO:0008006" key="2">
    <source>
        <dbReference type="Google" id="ProtNLM"/>
    </source>
</evidence>
<gene>
    <name evidence="1" type="ORF">LCGC14_2019890</name>
</gene>
<proteinExistence type="predicted"/>
<dbReference type="Gene3D" id="2.40.10.270">
    <property type="entry name" value="Bacteriophage SPP1 head-tail adaptor protein"/>
    <property type="match status" value="1"/>
</dbReference>
<accession>A0A0F9FKD1</accession>
<evidence type="ECO:0000313" key="1">
    <source>
        <dbReference type="EMBL" id="KKL78931.1"/>
    </source>
</evidence>
<dbReference type="Pfam" id="PF05521">
    <property type="entry name" value="Phage_HCP"/>
    <property type="match status" value="1"/>
</dbReference>
<dbReference type="InterPro" id="IPR008767">
    <property type="entry name" value="Phage_SPP1_head-tail_adaptor"/>
</dbReference>
<organism evidence="1">
    <name type="scientific">marine sediment metagenome</name>
    <dbReference type="NCBI Taxonomy" id="412755"/>
    <lineage>
        <taxon>unclassified sequences</taxon>
        <taxon>metagenomes</taxon>
        <taxon>ecological metagenomes</taxon>
    </lineage>
</organism>
<comment type="caution">
    <text evidence="1">The sequence shown here is derived from an EMBL/GenBank/DDBJ whole genome shotgun (WGS) entry which is preliminary data.</text>
</comment>